<accession>A0A240EA86</accession>
<dbReference type="Gene3D" id="2.40.170.20">
    <property type="entry name" value="TonB-dependent receptor, beta-barrel domain"/>
    <property type="match status" value="1"/>
</dbReference>
<keyword evidence="17" id="KW-1185">Reference proteome</keyword>
<keyword evidence="10 12" id="KW-0472">Membrane</keyword>
<dbReference type="PROSITE" id="PS01156">
    <property type="entry name" value="TONB_DEPENDENT_REC_2"/>
    <property type="match status" value="1"/>
</dbReference>
<evidence type="ECO:0000313" key="17">
    <source>
        <dbReference type="Proteomes" id="UP000219042"/>
    </source>
</evidence>
<evidence type="ECO:0000313" key="16">
    <source>
        <dbReference type="EMBL" id="SNX44835.1"/>
    </source>
</evidence>
<gene>
    <name evidence="16" type="ORF">SAMN05421731_104194</name>
</gene>
<evidence type="ECO:0000256" key="7">
    <source>
        <dbReference type="ARBA" id="ARBA00022729"/>
    </source>
</evidence>
<dbReference type="InterPro" id="IPR036942">
    <property type="entry name" value="Beta-barrel_TonB_sf"/>
</dbReference>
<keyword evidence="7" id="KW-0732">Signal</keyword>
<dbReference type="Gene3D" id="2.170.130.10">
    <property type="entry name" value="TonB-dependent receptor, plug domain"/>
    <property type="match status" value="1"/>
</dbReference>
<evidence type="ECO:0000256" key="5">
    <source>
        <dbReference type="ARBA" id="ARBA00022496"/>
    </source>
</evidence>
<evidence type="ECO:0000256" key="12">
    <source>
        <dbReference type="PROSITE-ProRule" id="PRU01360"/>
    </source>
</evidence>
<dbReference type="OrthoDB" id="6046653at2"/>
<evidence type="ECO:0000259" key="15">
    <source>
        <dbReference type="SMART" id="SM00965"/>
    </source>
</evidence>
<dbReference type="PANTHER" id="PTHR30069">
    <property type="entry name" value="TONB-DEPENDENT OUTER MEMBRANE RECEPTOR"/>
    <property type="match status" value="1"/>
</dbReference>
<dbReference type="GO" id="GO:0015344">
    <property type="term" value="F:siderophore uptake transmembrane transporter activity"/>
    <property type="evidence" value="ECO:0007669"/>
    <property type="project" value="TreeGrafter"/>
</dbReference>
<keyword evidence="3 12" id="KW-0813">Transport</keyword>
<keyword evidence="11 12" id="KW-0998">Cell outer membrane</keyword>
<dbReference type="SMART" id="SM00965">
    <property type="entry name" value="STN"/>
    <property type="match status" value="1"/>
</dbReference>
<evidence type="ECO:0000256" key="3">
    <source>
        <dbReference type="ARBA" id="ARBA00022448"/>
    </source>
</evidence>
<evidence type="ECO:0000256" key="14">
    <source>
        <dbReference type="RuleBase" id="RU003357"/>
    </source>
</evidence>
<evidence type="ECO:0000256" key="13">
    <source>
        <dbReference type="PROSITE-ProRule" id="PRU10144"/>
    </source>
</evidence>
<evidence type="ECO:0000256" key="9">
    <source>
        <dbReference type="ARBA" id="ARBA00023077"/>
    </source>
</evidence>
<keyword evidence="9 14" id="KW-0798">TonB box</keyword>
<sequence>MKQKYQNMIKLWQLNTMSLVVVTALYSGSLYAQDIALEVNLPTQSLQASVERIAQQGNVHIVYVSDVLQNKNASALQGKYTVDQALQQLLQGTDLTVQKNGNVYTILSGSFAITQSDNKIIASYQISESYDPVQLPIINVKAEQDSIYDQPHSISVISREQMDNRPTRHAADMLEQSAGVYSSVSQQDPALSINIRGIQDFGRVNMNIDGMRQNFQKTSHGARDGQMYIDSELLSNVKIEKGATNSLGSAGTLGGIATFSTVNADEFLSDGKNMGGKLHASTGNNATNFIGSAIVAGRYQDIDVLLGVSARKLGDYDPGKKGNIGDIRTSVSDPYNAGVTTTAMQEALKNQKVLYSNYEMKSTLFKIGWNIDESQRLQFSYLQTDTDTPNAGMITAIYDDPNNTRGYYTLGWKNTGFSEVSAKNFALDYSLKPVGQDWLDLRAKIYHVDTEDNTNTYSTSSLTDNSYWTETQLKTYGLQLENTSRFPLLDKHMLQVNYGLDFFYDKNDSQSTKATMEGVTPKGNRWMGSIFGNLAYNYEDWLRVEGGLRYDRYQLKGNTSIDGIWYIYDVCTERRASSCTYQDTMSWNVDREGSKLSPNFAVGIKPGLEWLEFFANYGKAYRPPAITETLVSGSAHSSATVYPNPYAEEERSESWETGLNINKQNLFFKNDRFNTKIAYFDTSVDNYISLATNRILPGYGVLASSGYAAYVNNLLKTQFRGIEYQFSYDADIFYANLTYTRMLGKNDFCSKAAWLGNKIQFGGEAYNWYPVEYEQNTLACSNSDSGITSGTFSNLNYLPGDRGSLTLGGRLFDHRLDFGTVIRYNKGQQDHSVVASSGAVGSFYVADWPKYTLFDIYASYQINQKLKLSGSVENLTNRAYVVAFGDTLSYTLGRGRTFQAGLEYRF</sequence>
<dbReference type="InterPro" id="IPR010949">
    <property type="entry name" value="TonB_Hb/transfer/lactofer_rcpt"/>
</dbReference>
<dbReference type="PROSITE" id="PS52016">
    <property type="entry name" value="TONB_DEPENDENT_REC_3"/>
    <property type="match status" value="1"/>
</dbReference>
<feature type="short sequence motif" description="TonB C-terminal box" evidence="13">
    <location>
        <begin position="889"/>
        <end position="906"/>
    </location>
</feature>
<dbReference type="Pfam" id="PF07715">
    <property type="entry name" value="Plug"/>
    <property type="match status" value="1"/>
</dbReference>
<dbReference type="InterPro" id="IPR011662">
    <property type="entry name" value="Secretin/TonB_short_N"/>
</dbReference>
<keyword evidence="4 12" id="KW-1134">Transmembrane beta strand</keyword>
<dbReference type="InterPro" id="IPR000531">
    <property type="entry name" value="Beta-barrel_TonB"/>
</dbReference>
<evidence type="ECO:0000256" key="10">
    <source>
        <dbReference type="ARBA" id="ARBA00023136"/>
    </source>
</evidence>
<dbReference type="Proteomes" id="UP000219042">
    <property type="component" value="Unassembled WGS sequence"/>
</dbReference>
<keyword evidence="5" id="KW-0410">Iron transport</keyword>
<evidence type="ECO:0000256" key="2">
    <source>
        <dbReference type="ARBA" id="ARBA00009810"/>
    </source>
</evidence>
<dbReference type="Gene3D" id="3.55.50.30">
    <property type="match status" value="1"/>
</dbReference>
<dbReference type="Pfam" id="PF07660">
    <property type="entry name" value="STN"/>
    <property type="match status" value="1"/>
</dbReference>
<dbReference type="InterPro" id="IPR010917">
    <property type="entry name" value="TonB_rcpt_CS"/>
</dbReference>
<keyword evidence="8" id="KW-0408">Iron</keyword>
<evidence type="ECO:0000256" key="6">
    <source>
        <dbReference type="ARBA" id="ARBA00022692"/>
    </source>
</evidence>
<evidence type="ECO:0000256" key="11">
    <source>
        <dbReference type="ARBA" id="ARBA00023237"/>
    </source>
</evidence>
<dbReference type="InterPro" id="IPR011276">
    <property type="entry name" value="TonB_haem/Hb_rcpt"/>
</dbReference>
<dbReference type="AlphaFoldDB" id="A0A240EA86"/>
<dbReference type="RefSeq" id="WP_097079059.1">
    <property type="nucleotide sequence ID" value="NZ_BAABHT010000009.1"/>
</dbReference>
<protein>
    <submittedName>
        <fullName evidence="16">Heme acquisition protein HasR</fullName>
    </submittedName>
</protein>
<dbReference type="SUPFAM" id="SSF56935">
    <property type="entry name" value="Porins"/>
    <property type="match status" value="1"/>
</dbReference>
<keyword evidence="5" id="KW-0406">Ion transport</keyword>
<comment type="similarity">
    <text evidence="2 12 14">Belongs to the TonB-dependent receptor family.</text>
</comment>
<evidence type="ECO:0000256" key="4">
    <source>
        <dbReference type="ARBA" id="ARBA00022452"/>
    </source>
</evidence>
<name>A0A240EA86_9GAMM</name>
<evidence type="ECO:0000256" key="8">
    <source>
        <dbReference type="ARBA" id="ARBA00023004"/>
    </source>
</evidence>
<dbReference type="GO" id="GO:0015232">
    <property type="term" value="F:heme transmembrane transporter activity"/>
    <property type="evidence" value="ECO:0007669"/>
    <property type="project" value="InterPro"/>
</dbReference>
<dbReference type="InterPro" id="IPR039426">
    <property type="entry name" value="TonB-dep_rcpt-like"/>
</dbReference>
<dbReference type="PANTHER" id="PTHR30069:SF41">
    <property type="entry name" value="HEME_HEMOPEXIN UTILIZATION PROTEIN C"/>
    <property type="match status" value="1"/>
</dbReference>
<dbReference type="InterPro" id="IPR012910">
    <property type="entry name" value="Plug_dom"/>
</dbReference>
<dbReference type="EMBL" id="OANT01000004">
    <property type="protein sequence ID" value="SNX44835.1"/>
    <property type="molecule type" value="Genomic_DNA"/>
</dbReference>
<dbReference type="InterPro" id="IPR037066">
    <property type="entry name" value="Plug_dom_sf"/>
</dbReference>
<dbReference type="GO" id="GO:0009279">
    <property type="term" value="C:cell outer membrane"/>
    <property type="evidence" value="ECO:0007669"/>
    <property type="project" value="UniProtKB-SubCell"/>
</dbReference>
<dbReference type="NCBIfam" id="TIGR01785">
    <property type="entry name" value="TonB-hemin"/>
    <property type="match status" value="1"/>
</dbReference>
<dbReference type="CDD" id="cd01347">
    <property type="entry name" value="ligand_gated_channel"/>
    <property type="match status" value="1"/>
</dbReference>
<evidence type="ECO:0000256" key="1">
    <source>
        <dbReference type="ARBA" id="ARBA00004571"/>
    </source>
</evidence>
<dbReference type="GO" id="GO:0044718">
    <property type="term" value="P:siderophore transmembrane transport"/>
    <property type="evidence" value="ECO:0007669"/>
    <property type="project" value="TreeGrafter"/>
</dbReference>
<keyword evidence="6 12" id="KW-0812">Transmembrane</keyword>
<organism evidence="16 17">
    <name type="scientific">Acinetobacter puyangensis</name>
    <dbReference type="NCBI Taxonomy" id="1096779"/>
    <lineage>
        <taxon>Bacteria</taxon>
        <taxon>Pseudomonadati</taxon>
        <taxon>Pseudomonadota</taxon>
        <taxon>Gammaproteobacteria</taxon>
        <taxon>Moraxellales</taxon>
        <taxon>Moraxellaceae</taxon>
        <taxon>Acinetobacter</taxon>
    </lineage>
</organism>
<dbReference type="NCBIfam" id="TIGR01786">
    <property type="entry name" value="TonB-hemlactrns"/>
    <property type="match status" value="1"/>
</dbReference>
<proteinExistence type="inferred from homology"/>
<feature type="domain" description="Secretin/TonB short N-terminal" evidence="15">
    <location>
        <begin position="59"/>
        <end position="109"/>
    </location>
</feature>
<dbReference type="Pfam" id="PF00593">
    <property type="entry name" value="TonB_dep_Rec_b-barrel"/>
    <property type="match status" value="1"/>
</dbReference>
<comment type="subcellular location">
    <subcellularLocation>
        <location evidence="1 12">Cell outer membrane</location>
        <topology evidence="1 12">Multi-pass membrane protein</topology>
    </subcellularLocation>
</comment>
<reference evidence="17" key="1">
    <citation type="submission" date="2016-09" db="EMBL/GenBank/DDBJ databases">
        <authorList>
            <person name="Varghese N."/>
            <person name="Submissions S."/>
        </authorList>
    </citation>
    <scope>NUCLEOTIDE SEQUENCE [LARGE SCALE GENOMIC DNA]</scope>
    <source>
        <strain evidence="17">ANC 4466</strain>
    </source>
</reference>